<dbReference type="InterPro" id="IPR011333">
    <property type="entry name" value="SKP1/BTB/POZ_sf"/>
</dbReference>
<gene>
    <name evidence="1" type="ORF">TCE0_033f09426</name>
</gene>
<dbReference type="Proteomes" id="UP000053095">
    <property type="component" value="Unassembled WGS sequence"/>
</dbReference>
<comment type="caution">
    <text evidence="1">The sequence shown here is derived from an EMBL/GenBank/DDBJ whole genome shotgun (WGS) entry which is preliminary data.</text>
</comment>
<dbReference type="PANTHER" id="PTHR47843:SF2">
    <property type="entry name" value="BTB DOMAIN-CONTAINING PROTEIN"/>
    <property type="match status" value="1"/>
</dbReference>
<evidence type="ECO:0008006" key="3">
    <source>
        <dbReference type="Google" id="ProtNLM"/>
    </source>
</evidence>
<sequence length="271" mass="30061">MVDYKEIFSSSTFTFLIGEEKLPQTIHVAAVKSLSAPLHALISNGSMSESQTGVATLEDVDVKTFGLFIEYAYKGDYATPMLPTVNRSTGTDMTSSGPVSKRNRNDIPGLWKVEEAYRNFTNTTGVGNGSLADHIYIGLWESFKARKFGAYPAKTPHRPDLLSTAKLYIFATRYLVEPLRQKSLATLHLILTTPHLTKNIGPQPILDLLEFTYLNTGVEPTGDLSTKSLLRDLVIHYAAAKLLELSKYKAFFDLLESNAEMSSDLVKEMVK</sequence>
<proteinExistence type="predicted"/>
<reference evidence="2" key="1">
    <citation type="journal article" date="2015" name="Genome Announc.">
        <title>Draft genome sequence of Talaromyces cellulolyticus strain Y-94, a source of lignocellulosic biomass-degrading enzymes.</title>
        <authorList>
            <person name="Fujii T."/>
            <person name="Koike H."/>
            <person name="Sawayama S."/>
            <person name="Yano S."/>
            <person name="Inoue H."/>
        </authorList>
    </citation>
    <scope>NUCLEOTIDE SEQUENCE [LARGE SCALE GENOMIC DNA]</scope>
    <source>
        <strain evidence="2">Y-94</strain>
    </source>
</reference>
<dbReference type="Gene3D" id="3.30.710.10">
    <property type="entry name" value="Potassium Channel Kv1.1, Chain A"/>
    <property type="match status" value="1"/>
</dbReference>
<dbReference type="AlphaFoldDB" id="A0A6V8HBX6"/>
<protein>
    <recommendedName>
        <fullName evidence="3">BTB domain-containing protein</fullName>
    </recommendedName>
</protein>
<name>A0A6V8HBX6_TALPI</name>
<dbReference type="EMBL" id="DF933829">
    <property type="protein sequence ID" value="GAM38586.1"/>
    <property type="molecule type" value="Genomic_DNA"/>
</dbReference>
<dbReference type="CDD" id="cd18186">
    <property type="entry name" value="BTB_POZ_ZBTB_KLHL-like"/>
    <property type="match status" value="1"/>
</dbReference>
<organism evidence="1 2">
    <name type="scientific">Talaromyces pinophilus</name>
    <name type="common">Penicillium pinophilum</name>
    <dbReference type="NCBI Taxonomy" id="128442"/>
    <lineage>
        <taxon>Eukaryota</taxon>
        <taxon>Fungi</taxon>
        <taxon>Dikarya</taxon>
        <taxon>Ascomycota</taxon>
        <taxon>Pezizomycotina</taxon>
        <taxon>Eurotiomycetes</taxon>
        <taxon>Eurotiomycetidae</taxon>
        <taxon>Eurotiales</taxon>
        <taxon>Trichocomaceae</taxon>
        <taxon>Talaromyces</taxon>
        <taxon>Talaromyces sect. Talaromyces</taxon>
    </lineage>
</organism>
<accession>A0A6V8HBX6</accession>
<evidence type="ECO:0000313" key="2">
    <source>
        <dbReference type="Proteomes" id="UP000053095"/>
    </source>
</evidence>
<evidence type="ECO:0000313" key="1">
    <source>
        <dbReference type="EMBL" id="GAM38586.1"/>
    </source>
</evidence>
<keyword evidence="2" id="KW-1185">Reference proteome</keyword>
<dbReference type="PANTHER" id="PTHR47843">
    <property type="entry name" value="BTB DOMAIN-CONTAINING PROTEIN-RELATED"/>
    <property type="match status" value="1"/>
</dbReference>